<dbReference type="RefSeq" id="WP_257450348.1">
    <property type="nucleotide sequence ID" value="NZ_JANIPJ010000018.1"/>
</dbReference>
<reference evidence="5" key="1">
    <citation type="submission" date="2022-08" db="EMBL/GenBank/DDBJ databases">
        <title>The genomic sequence of strain Paenibacillus sp. SCIV0701.</title>
        <authorList>
            <person name="Zhao H."/>
        </authorList>
    </citation>
    <scope>NUCLEOTIDE SEQUENCE</scope>
    <source>
        <strain evidence="5">SCIV0701</strain>
    </source>
</reference>
<dbReference type="GO" id="GO:0003677">
    <property type="term" value="F:DNA binding"/>
    <property type="evidence" value="ECO:0007669"/>
    <property type="project" value="UniProtKB-KW"/>
</dbReference>
<keyword evidence="1" id="KW-0805">Transcription regulation</keyword>
<sequence>MNQQPNHTDGCQESAGSSICEVLQILGAKWAFLVLEALLQGPQRFNQLQRNVAIVKTQSLTDTLRHLESNGLVHREVFPTVPVTVEYSLTEKGADFQAALKEMEKWVLKWGDRSGPKPLPSNRPGNCIDIRKPSGQPDGFLLFR</sequence>
<evidence type="ECO:0000256" key="1">
    <source>
        <dbReference type="ARBA" id="ARBA00023015"/>
    </source>
</evidence>
<dbReference type="PANTHER" id="PTHR33204">
    <property type="entry name" value="TRANSCRIPTIONAL REGULATOR, MARR FAMILY"/>
    <property type="match status" value="1"/>
</dbReference>
<dbReference type="InterPro" id="IPR002577">
    <property type="entry name" value="HTH_HxlR"/>
</dbReference>
<evidence type="ECO:0000313" key="6">
    <source>
        <dbReference type="Proteomes" id="UP001141950"/>
    </source>
</evidence>
<comment type="caution">
    <text evidence="5">The sequence shown here is derived from an EMBL/GenBank/DDBJ whole genome shotgun (WGS) entry which is preliminary data.</text>
</comment>
<dbReference type="PROSITE" id="PS51118">
    <property type="entry name" value="HTH_HXLR"/>
    <property type="match status" value="1"/>
</dbReference>
<keyword evidence="2" id="KW-0238">DNA-binding</keyword>
<dbReference type="InterPro" id="IPR036390">
    <property type="entry name" value="WH_DNA-bd_sf"/>
</dbReference>
<protein>
    <submittedName>
        <fullName evidence="5">Helix-turn-helix transcriptional regulator</fullName>
    </submittedName>
</protein>
<dbReference type="Proteomes" id="UP001141950">
    <property type="component" value="Unassembled WGS sequence"/>
</dbReference>
<keyword evidence="3" id="KW-0804">Transcription</keyword>
<evidence type="ECO:0000256" key="2">
    <source>
        <dbReference type="ARBA" id="ARBA00023125"/>
    </source>
</evidence>
<dbReference type="SUPFAM" id="SSF46785">
    <property type="entry name" value="Winged helix' DNA-binding domain"/>
    <property type="match status" value="1"/>
</dbReference>
<feature type="domain" description="HTH hxlR-type" evidence="4">
    <location>
        <begin position="11"/>
        <end position="115"/>
    </location>
</feature>
<name>A0A9X2MVK3_9BACL</name>
<evidence type="ECO:0000259" key="4">
    <source>
        <dbReference type="PROSITE" id="PS51118"/>
    </source>
</evidence>
<evidence type="ECO:0000313" key="5">
    <source>
        <dbReference type="EMBL" id="MCR2806673.1"/>
    </source>
</evidence>
<dbReference type="Gene3D" id="1.10.10.10">
    <property type="entry name" value="Winged helix-like DNA-binding domain superfamily/Winged helix DNA-binding domain"/>
    <property type="match status" value="1"/>
</dbReference>
<evidence type="ECO:0000256" key="3">
    <source>
        <dbReference type="ARBA" id="ARBA00023163"/>
    </source>
</evidence>
<dbReference type="PANTHER" id="PTHR33204:SF37">
    <property type="entry name" value="HTH-TYPE TRANSCRIPTIONAL REGULATOR YODB"/>
    <property type="match status" value="1"/>
</dbReference>
<organism evidence="5 6">
    <name type="scientific">Paenibacillus soyae</name>
    <dbReference type="NCBI Taxonomy" id="2969249"/>
    <lineage>
        <taxon>Bacteria</taxon>
        <taxon>Bacillati</taxon>
        <taxon>Bacillota</taxon>
        <taxon>Bacilli</taxon>
        <taxon>Bacillales</taxon>
        <taxon>Paenibacillaceae</taxon>
        <taxon>Paenibacillus</taxon>
    </lineage>
</organism>
<dbReference type="AlphaFoldDB" id="A0A9X2MVK3"/>
<dbReference type="EMBL" id="JANIPJ010000018">
    <property type="protein sequence ID" value="MCR2806673.1"/>
    <property type="molecule type" value="Genomic_DNA"/>
</dbReference>
<proteinExistence type="predicted"/>
<dbReference type="InterPro" id="IPR036388">
    <property type="entry name" value="WH-like_DNA-bd_sf"/>
</dbReference>
<dbReference type="Pfam" id="PF01638">
    <property type="entry name" value="HxlR"/>
    <property type="match status" value="1"/>
</dbReference>
<gene>
    <name evidence="5" type="ORF">NQZ67_22580</name>
</gene>
<accession>A0A9X2MVK3</accession>
<keyword evidence="6" id="KW-1185">Reference proteome</keyword>